<evidence type="ECO:0000256" key="4">
    <source>
        <dbReference type="ARBA" id="ARBA00023163"/>
    </source>
</evidence>
<dbReference type="EMBL" id="CP002801">
    <property type="protein sequence ID" value="AEH11383.1"/>
    <property type="molecule type" value="Genomic_DNA"/>
</dbReference>
<dbReference type="Pfam" id="PF03965">
    <property type="entry name" value="Penicillinase_R"/>
    <property type="match status" value="1"/>
</dbReference>
<dbReference type="InterPro" id="IPR036390">
    <property type="entry name" value="WH_DNA-bd_sf"/>
</dbReference>
<gene>
    <name evidence="6" type="ordered locus">FsymDg_4112</name>
</gene>
<dbReference type="STRING" id="656024.FsymDg_4112"/>
<dbReference type="InterPro" id="IPR005650">
    <property type="entry name" value="BlaI_family"/>
</dbReference>
<dbReference type="GO" id="GO:0045892">
    <property type="term" value="P:negative regulation of DNA-templated transcription"/>
    <property type="evidence" value="ECO:0007669"/>
    <property type="project" value="InterPro"/>
</dbReference>
<dbReference type="KEGG" id="fsy:FsymDg_4112"/>
<evidence type="ECO:0000256" key="2">
    <source>
        <dbReference type="ARBA" id="ARBA00023015"/>
    </source>
</evidence>
<dbReference type="GO" id="GO:0003677">
    <property type="term" value="F:DNA binding"/>
    <property type="evidence" value="ECO:0007669"/>
    <property type="project" value="UniProtKB-KW"/>
</dbReference>
<dbReference type="eggNOG" id="COG3682">
    <property type="taxonomic scope" value="Bacteria"/>
</dbReference>
<dbReference type="HOGENOM" id="CLU_2142228_0_0_11"/>
<proteinExistence type="inferred from homology"/>
<keyword evidence="2" id="KW-0805">Transcription regulation</keyword>
<feature type="compositionally biased region" description="Low complexity" evidence="5">
    <location>
        <begin position="92"/>
        <end position="102"/>
    </location>
</feature>
<dbReference type="Proteomes" id="UP000001549">
    <property type="component" value="Chromosome"/>
</dbReference>
<evidence type="ECO:0000313" key="6">
    <source>
        <dbReference type="EMBL" id="AEH11383.1"/>
    </source>
</evidence>
<keyword evidence="3" id="KW-0238">DNA-binding</keyword>
<dbReference type="AlphaFoldDB" id="F8AW57"/>
<organism evidence="6 7">
    <name type="scientific">Candidatus Protofrankia datiscae</name>
    <dbReference type="NCBI Taxonomy" id="2716812"/>
    <lineage>
        <taxon>Bacteria</taxon>
        <taxon>Bacillati</taxon>
        <taxon>Actinomycetota</taxon>
        <taxon>Actinomycetes</taxon>
        <taxon>Frankiales</taxon>
        <taxon>Frankiaceae</taxon>
        <taxon>Protofrankia</taxon>
    </lineage>
</organism>
<protein>
    <submittedName>
        <fullName evidence="6">Penicillinase repressor</fullName>
    </submittedName>
</protein>
<sequence length="112" mass="11910">MSTGDIQRELGGELAHSTIATTLARLIGKGHVERVRVRRLWMYHPTRRQEEHAAAQMLAALQRAGDPDAALGHFAAALPPGQARLLRRLLEPAATDTPATTDVSGGGDPDAG</sequence>
<evidence type="ECO:0000256" key="3">
    <source>
        <dbReference type="ARBA" id="ARBA00023125"/>
    </source>
</evidence>
<name>F8AW57_9ACTN</name>
<evidence type="ECO:0000256" key="5">
    <source>
        <dbReference type="SAM" id="MobiDB-lite"/>
    </source>
</evidence>
<evidence type="ECO:0000313" key="7">
    <source>
        <dbReference type="Proteomes" id="UP000001549"/>
    </source>
</evidence>
<dbReference type="Gene3D" id="1.10.10.10">
    <property type="entry name" value="Winged helix-like DNA-binding domain superfamily/Winged helix DNA-binding domain"/>
    <property type="match status" value="1"/>
</dbReference>
<keyword evidence="4" id="KW-0804">Transcription</keyword>
<evidence type="ECO:0000256" key="1">
    <source>
        <dbReference type="ARBA" id="ARBA00011046"/>
    </source>
</evidence>
<dbReference type="InterPro" id="IPR036388">
    <property type="entry name" value="WH-like_DNA-bd_sf"/>
</dbReference>
<keyword evidence="7" id="KW-1185">Reference proteome</keyword>
<feature type="region of interest" description="Disordered" evidence="5">
    <location>
        <begin position="92"/>
        <end position="112"/>
    </location>
</feature>
<comment type="similarity">
    <text evidence="1">Belongs to the BlaI transcriptional regulatory family.</text>
</comment>
<accession>F8AW57</accession>
<reference evidence="6 7" key="1">
    <citation type="submission" date="2011-05" db="EMBL/GenBank/DDBJ databases">
        <title>Complete sequence of chromosome of Frankia symbiont of Datisca glomerata.</title>
        <authorList>
            <consortium name="US DOE Joint Genome Institute"/>
            <person name="Lucas S."/>
            <person name="Han J."/>
            <person name="Lapidus A."/>
            <person name="Cheng J.-F."/>
            <person name="Goodwin L."/>
            <person name="Pitluck S."/>
            <person name="Peters L."/>
            <person name="Mikhailova N."/>
            <person name="Chertkov O."/>
            <person name="Teshima H."/>
            <person name="Han C."/>
            <person name="Tapia R."/>
            <person name="Land M."/>
            <person name="Hauser L."/>
            <person name="Kyrpides N."/>
            <person name="Ivanova N."/>
            <person name="Pagani I."/>
            <person name="Berry A."/>
            <person name="Pawlowski K."/>
            <person name="Persson T."/>
            <person name="Vanden Heuvel B."/>
            <person name="Benson D."/>
            <person name="Woyke T."/>
        </authorList>
    </citation>
    <scope>NUCLEOTIDE SEQUENCE [LARGE SCALE GENOMIC DNA]</scope>
    <source>
        <strain evidence="7">4085684</strain>
    </source>
</reference>
<dbReference type="SUPFAM" id="SSF46785">
    <property type="entry name" value="Winged helix' DNA-binding domain"/>
    <property type="match status" value="1"/>
</dbReference>